<dbReference type="InterPro" id="IPR001173">
    <property type="entry name" value="Glyco_trans_2-like"/>
</dbReference>
<accession>A0A857DJM3</accession>
<dbReference type="PROSITE" id="PS50005">
    <property type="entry name" value="TPR"/>
    <property type="match status" value="1"/>
</dbReference>
<dbReference type="Pfam" id="PF00535">
    <property type="entry name" value="Glycos_transf_2"/>
    <property type="match status" value="1"/>
</dbReference>
<feature type="domain" description="Glycosyltransferase 2-like" evidence="2">
    <location>
        <begin position="5"/>
        <end position="146"/>
    </location>
</feature>
<dbReference type="GO" id="GO:0016740">
    <property type="term" value="F:transferase activity"/>
    <property type="evidence" value="ECO:0007669"/>
    <property type="project" value="UniProtKB-KW"/>
</dbReference>
<evidence type="ECO:0000259" key="2">
    <source>
        <dbReference type="Pfam" id="PF00535"/>
    </source>
</evidence>
<reference evidence="3 4" key="1">
    <citation type="submission" date="2019-12" db="EMBL/GenBank/DDBJ databases">
        <title>Sequence classification of anaerobic respiratory reductive dehalogenases: First we see many, then we see few.</title>
        <authorList>
            <person name="Molenda O."/>
            <person name="Puentes Jacome L.A."/>
            <person name="Cao X."/>
            <person name="Nesbo C.L."/>
            <person name="Tang S."/>
            <person name="Morson N."/>
            <person name="Patron J."/>
            <person name="Lomheim L."/>
            <person name="Wishart D.S."/>
            <person name="Edwards E.A."/>
        </authorList>
    </citation>
    <scope>NUCLEOTIDE SEQUENCE [LARGE SCALE GENOMIC DNA]</scope>
    <source>
        <strain evidence="3 4">12DCA</strain>
    </source>
</reference>
<dbReference type="Pfam" id="PF13176">
    <property type="entry name" value="TPR_7"/>
    <property type="match status" value="1"/>
</dbReference>
<dbReference type="AlphaFoldDB" id="A0A857DJM3"/>
<dbReference type="PANTHER" id="PTHR43630:SF2">
    <property type="entry name" value="GLYCOSYLTRANSFERASE"/>
    <property type="match status" value="1"/>
</dbReference>
<keyword evidence="3" id="KW-0808">Transferase</keyword>
<organism evidence="3 4">
    <name type="scientific">Dehalobacter restrictus</name>
    <dbReference type="NCBI Taxonomy" id="55583"/>
    <lineage>
        <taxon>Bacteria</taxon>
        <taxon>Bacillati</taxon>
        <taxon>Bacillota</taxon>
        <taxon>Clostridia</taxon>
        <taxon>Eubacteriales</taxon>
        <taxon>Desulfitobacteriaceae</taxon>
        <taxon>Dehalobacter</taxon>
    </lineage>
</organism>
<dbReference type="Gene3D" id="1.25.40.10">
    <property type="entry name" value="Tetratricopeptide repeat domain"/>
    <property type="match status" value="2"/>
</dbReference>
<dbReference type="CDD" id="cd02511">
    <property type="entry name" value="Beta4Glucosyltransferase"/>
    <property type="match status" value="1"/>
</dbReference>
<gene>
    <name evidence="3" type="ORF">GQ588_09830</name>
</gene>
<evidence type="ECO:0000313" key="3">
    <source>
        <dbReference type="EMBL" id="QHA00911.1"/>
    </source>
</evidence>
<dbReference type="InterPro" id="IPR029044">
    <property type="entry name" value="Nucleotide-diphossugar_trans"/>
</dbReference>
<protein>
    <submittedName>
        <fullName evidence="3">Glycosyltransferase</fullName>
    </submittedName>
</protein>
<evidence type="ECO:0000313" key="4">
    <source>
        <dbReference type="Proteomes" id="UP000430508"/>
    </source>
</evidence>
<dbReference type="InterPro" id="IPR019734">
    <property type="entry name" value="TPR_rpt"/>
</dbReference>
<sequence length="366" mass="43073">MITISLCMIVRDEELTLERCLTGIKGIVDEIIIVDTGSVDRTKEIAAKFTAKIYDFTWIDDFAAARNYSFSMAQMDYILWLDADDVILEEDRQLLMELKQEMPLFFDVVMMKYNVGRDEKGHETDTFYRERLVNRSAGFKWCNPIHECIEFSGNILHTEICITHCKERGTSDRNLKILEKLIRQRSKISARDLYYYARELYINSRYEEAAEQYNRYLDSENTFENYAILACLDLADCYHRAQEWKKALRILIRSFEYGSMRAETLCYIGSLYLEKEEYPKAIGWYELALTLKKPDISWNTVLYDFWGFIPSIQLCYCYYRIGDMEEAQKYNEKAAQYKPDNPGVIFNRKLFSSLGYQGAAITSKLK</sequence>
<name>A0A857DJM3_9FIRM</name>
<dbReference type="EMBL" id="CP046996">
    <property type="protein sequence ID" value="QHA00911.1"/>
    <property type="molecule type" value="Genomic_DNA"/>
</dbReference>
<dbReference type="PANTHER" id="PTHR43630">
    <property type="entry name" value="POLY-BETA-1,6-N-ACETYL-D-GLUCOSAMINE SYNTHASE"/>
    <property type="match status" value="1"/>
</dbReference>
<keyword evidence="1" id="KW-0802">TPR repeat</keyword>
<dbReference type="RefSeq" id="WP_158208287.1">
    <property type="nucleotide sequence ID" value="NZ_CP046996.1"/>
</dbReference>
<dbReference type="SMART" id="SM00028">
    <property type="entry name" value="TPR"/>
    <property type="match status" value="4"/>
</dbReference>
<dbReference type="Proteomes" id="UP000430508">
    <property type="component" value="Chromosome"/>
</dbReference>
<dbReference type="Gene3D" id="3.90.550.10">
    <property type="entry name" value="Spore Coat Polysaccharide Biosynthesis Protein SpsA, Chain A"/>
    <property type="match status" value="1"/>
</dbReference>
<dbReference type="InterPro" id="IPR011990">
    <property type="entry name" value="TPR-like_helical_dom_sf"/>
</dbReference>
<dbReference type="SUPFAM" id="SSF53448">
    <property type="entry name" value="Nucleotide-diphospho-sugar transferases"/>
    <property type="match status" value="1"/>
</dbReference>
<proteinExistence type="predicted"/>
<dbReference type="SUPFAM" id="SSF48452">
    <property type="entry name" value="TPR-like"/>
    <property type="match status" value="1"/>
</dbReference>
<feature type="repeat" description="TPR" evidence="1">
    <location>
        <begin position="262"/>
        <end position="295"/>
    </location>
</feature>
<evidence type="ECO:0000256" key="1">
    <source>
        <dbReference type="PROSITE-ProRule" id="PRU00339"/>
    </source>
</evidence>